<dbReference type="Proteomes" id="UP000886523">
    <property type="component" value="Unassembled WGS sequence"/>
</dbReference>
<proteinExistence type="inferred from homology"/>
<feature type="compositionally biased region" description="Basic and acidic residues" evidence="2">
    <location>
        <begin position="154"/>
        <end position="179"/>
    </location>
</feature>
<evidence type="ECO:0000313" key="4">
    <source>
        <dbReference type="Proteomes" id="UP000886523"/>
    </source>
</evidence>
<comment type="caution">
    <text evidence="3">The sequence shown here is derived from an EMBL/GenBank/DDBJ whole genome shotgun (WGS) entry which is preliminary data.</text>
</comment>
<dbReference type="OrthoDB" id="6022at2759"/>
<feature type="non-terminal residue" evidence="3">
    <location>
        <position position="308"/>
    </location>
</feature>
<protein>
    <recommendedName>
        <fullName evidence="5">Pre-mRNA-splicing factor CWC26</fullName>
    </recommendedName>
</protein>
<dbReference type="EMBL" id="MU128931">
    <property type="protein sequence ID" value="KAF9517536.1"/>
    <property type="molecule type" value="Genomic_DNA"/>
</dbReference>
<feature type="region of interest" description="Disordered" evidence="2">
    <location>
        <begin position="138"/>
        <end position="179"/>
    </location>
</feature>
<organism evidence="3 4">
    <name type="scientific">Hydnum rufescens UP504</name>
    <dbReference type="NCBI Taxonomy" id="1448309"/>
    <lineage>
        <taxon>Eukaryota</taxon>
        <taxon>Fungi</taxon>
        <taxon>Dikarya</taxon>
        <taxon>Basidiomycota</taxon>
        <taxon>Agaricomycotina</taxon>
        <taxon>Agaricomycetes</taxon>
        <taxon>Cantharellales</taxon>
        <taxon>Hydnaceae</taxon>
        <taxon>Hydnum</taxon>
    </lineage>
</organism>
<dbReference type="PANTHER" id="PTHR31809:SF0">
    <property type="entry name" value="BUD13 HOMOLOG"/>
    <property type="match status" value="1"/>
</dbReference>
<dbReference type="GO" id="GO:0000398">
    <property type="term" value="P:mRNA splicing, via spliceosome"/>
    <property type="evidence" value="ECO:0007669"/>
    <property type="project" value="TreeGrafter"/>
</dbReference>
<evidence type="ECO:0000256" key="1">
    <source>
        <dbReference type="ARBA" id="ARBA00011069"/>
    </source>
</evidence>
<feature type="compositionally biased region" description="Basic and acidic residues" evidence="2">
    <location>
        <begin position="197"/>
        <end position="213"/>
    </location>
</feature>
<gene>
    <name evidence="3" type="ORF">BS47DRAFT_1314231</name>
</gene>
<keyword evidence="4" id="KW-1185">Reference proteome</keyword>
<feature type="region of interest" description="Disordered" evidence="2">
    <location>
        <begin position="22"/>
        <end position="115"/>
    </location>
</feature>
<dbReference type="PANTHER" id="PTHR31809">
    <property type="entry name" value="BUD13 HOMOLOG"/>
    <property type="match status" value="1"/>
</dbReference>
<dbReference type="GO" id="GO:0003723">
    <property type="term" value="F:RNA binding"/>
    <property type="evidence" value="ECO:0007669"/>
    <property type="project" value="TreeGrafter"/>
</dbReference>
<dbReference type="InterPro" id="IPR051112">
    <property type="entry name" value="CWC26_splicing_factor"/>
</dbReference>
<name>A0A9P6DWJ7_9AGAM</name>
<feature type="region of interest" description="Disordered" evidence="2">
    <location>
        <begin position="197"/>
        <end position="272"/>
    </location>
</feature>
<evidence type="ECO:0000313" key="3">
    <source>
        <dbReference type="EMBL" id="KAF9517536.1"/>
    </source>
</evidence>
<dbReference type="Pfam" id="PF09736">
    <property type="entry name" value="Bud13"/>
    <property type="match status" value="1"/>
</dbReference>
<dbReference type="GO" id="GO:0070274">
    <property type="term" value="C:RES complex"/>
    <property type="evidence" value="ECO:0007669"/>
    <property type="project" value="TreeGrafter"/>
</dbReference>
<dbReference type="GO" id="GO:0005684">
    <property type="term" value="C:U2-type spliceosomal complex"/>
    <property type="evidence" value="ECO:0007669"/>
    <property type="project" value="TreeGrafter"/>
</dbReference>
<accession>A0A9P6DWJ7</accession>
<reference evidence="3" key="1">
    <citation type="journal article" date="2020" name="Nat. Commun.">
        <title>Large-scale genome sequencing of mycorrhizal fungi provides insights into the early evolution of symbiotic traits.</title>
        <authorList>
            <person name="Miyauchi S."/>
            <person name="Kiss E."/>
            <person name="Kuo A."/>
            <person name="Drula E."/>
            <person name="Kohler A."/>
            <person name="Sanchez-Garcia M."/>
            <person name="Morin E."/>
            <person name="Andreopoulos B."/>
            <person name="Barry K.W."/>
            <person name="Bonito G."/>
            <person name="Buee M."/>
            <person name="Carver A."/>
            <person name="Chen C."/>
            <person name="Cichocki N."/>
            <person name="Clum A."/>
            <person name="Culley D."/>
            <person name="Crous P.W."/>
            <person name="Fauchery L."/>
            <person name="Girlanda M."/>
            <person name="Hayes R.D."/>
            <person name="Keri Z."/>
            <person name="LaButti K."/>
            <person name="Lipzen A."/>
            <person name="Lombard V."/>
            <person name="Magnuson J."/>
            <person name="Maillard F."/>
            <person name="Murat C."/>
            <person name="Nolan M."/>
            <person name="Ohm R.A."/>
            <person name="Pangilinan J."/>
            <person name="Pereira M.F."/>
            <person name="Perotto S."/>
            <person name="Peter M."/>
            <person name="Pfister S."/>
            <person name="Riley R."/>
            <person name="Sitrit Y."/>
            <person name="Stielow J.B."/>
            <person name="Szollosi G."/>
            <person name="Zifcakova L."/>
            <person name="Stursova M."/>
            <person name="Spatafora J.W."/>
            <person name="Tedersoo L."/>
            <person name="Vaario L.M."/>
            <person name="Yamada A."/>
            <person name="Yan M."/>
            <person name="Wang P."/>
            <person name="Xu J."/>
            <person name="Bruns T."/>
            <person name="Baldrian P."/>
            <person name="Vilgalys R."/>
            <person name="Dunand C."/>
            <person name="Henrissat B."/>
            <person name="Grigoriev I.V."/>
            <person name="Hibbett D."/>
            <person name="Nagy L.G."/>
            <person name="Martin F.M."/>
        </authorList>
    </citation>
    <scope>NUCLEOTIDE SEQUENCE</scope>
    <source>
        <strain evidence="3">UP504</strain>
    </source>
</reference>
<comment type="similarity">
    <text evidence="1">Belongs to the CWC26 family.</text>
</comment>
<evidence type="ECO:0008006" key="5">
    <source>
        <dbReference type="Google" id="ProtNLM"/>
    </source>
</evidence>
<dbReference type="InterPro" id="IPR018609">
    <property type="entry name" value="Bud13"/>
</dbReference>
<dbReference type="AlphaFoldDB" id="A0A9P6DWJ7"/>
<sequence>MSDSKQAYLAAKYMSGAKAEAILSRASSSDTQKKKKKKKVLDEASTASTSFIKDNDAGWGGALPSGANDDEEDDIARGDAIVASDRSFKKRRTEDGGWETIRVPTPPPADEQPVVVQTDSIPLTGGLLSGDQIKRIRGETVGKQTTKPAEAEETVYRDQSGKKIDTKAERAAAAREKRLQQEKEALKMEWGKGLVQREEEEKRRLELEKEKTRGLARYADDEDLNGWQKAQERWNDPAAAFLSKKQSKGPRKPEYTGPPPPPNRFGIKPGYRWDGVDRSNGFEKRLFQRGNERQRRGLEAYEWSVDDM</sequence>
<evidence type="ECO:0000256" key="2">
    <source>
        <dbReference type="SAM" id="MobiDB-lite"/>
    </source>
</evidence>